<dbReference type="PROSITE" id="PS51340">
    <property type="entry name" value="MOSC"/>
    <property type="match status" value="1"/>
</dbReference>
<evidence type="ECO:0000259" key="1">
    <source>
        <dbReference type="PROSITE" id="PS51340"/>
    </source>
</evidence>
<proteinExistence type="predicted"/>
<comment type="caution">
    <text evidence="2">The sequence shown here is derived from an EMBL/GenBank/DDBJ whole genome shotgun (WGS) entry which is preliminary data.</text>
</comment>
<name>X0VF91_9ZZZZ</name>
<dbReference type="InterPro" id="IPR011037">
    <property type="entry name" value="Pyrv_Knase-like_insert_dom_sf"/>
</dbReference>
<dbReference type="SUPFAM" id="SSF50800">
    <property type="entry name" value="PK beta-barrel domain-like"/>
    <property type="match status" value="1"/>
</dbReference>
<dbReference type="GO" id="GO:0003824">
    <property type="term" value="F:catalytic activity"/>
    <property type="evidence" value="ECO:0007669"/>
    <property type="project" value="InterPro"/>
</dbReference>
<feature type="domain" description="MOSC" evidence="1">
    <location>
        <begin position="12"/>
        <end position="140"/>
    </location>
</feature>
<dbReference type="InterPro" id="IPR052716">
    <property type="entry name" value="MOSC_domain"/>
</dbReference>
<dbReference type="GO" id="GO:0030151">
    <property type="term" value="F:molybdenum ion binding"/>
    <property type="evidence" value="ECO:0007669"/>
    <property type="project" value="InterPro"/>
</dbReference>
<sequence>IKAVSISKKKGTRKFNVLEAELKVGFGIEKDAHAGDWHRQVSLLAQESIEKMIVKGAKVAAGDFAENITTEGIDLQSLTIGSKLRLGPDAELEITQFGKKCHSDCEIFQQIGDCIMPREGVFAKVTKPGRVKPGDRIEVSKQND</sequence>
<feature type="non-terminal residue" evidence="2">
    <location>
        <position position="1"/>
    </location>
</feature>
<dbReference type="EMBL" id="BARS01028667">
    <property type="protein sequence ID" value="GAG11138.1"/>
    <property type="molecule type" value="Genomic_DNA"/>
</dbReference>
<dbReference type="Pfam" id="PF03473">
    <property type="entry name" value="MOSC"/>
    <property type="match status" value="1"/>
</dbReference>
<accession>X0VF91</accession>
<dbReference type="Gene3D" id="2.40.33.20">
    <property type="entry name" value="PK beta-barrel domain-like"/>
    <property type="match status" value="1"/>
</dbReference>
<dbReference type="AlphaFoldDB" id="X0VF91"/>
<evidence type="ECO:0000313" key="2">
    <source>
        <dbReference type="EMBL" id="GAG11138.1"/>
    </source>
</evidence>
<dbReference type="PANTHER" id="PTHR36930">
    <property type="entry name" value="METAL-SULFUR CLUSTER BIOSYNTHESIS PROTEINS YUAD-RELATED"/>
    <property type="match status" value="1"/>
</dbReference>
<dbReference type="PANTHER" id="PTHR36930:SF1">
    <property type="entry name" value="MOSC DOMAIN-CONTAINING PROTEIN"/>
    <property type="match status" value="1"/>
</dbReference>
<organism evidence="2">
    <name type="scientific">marine sediment metagenome</name>
    <dbReference type="NCBI Taxonomy" id="412755"/>
    <lineage>
        <taxon>unclassified sequences</taxon>
        <taxon>metagenomes</taxon>
        <taxon>ecological metagenomes</taxon>
    </lineage>
</organism>
<reference evidence="2" key="1">
    <citation type="journal article" date="2014" name="Front. Microbiol.">
        <title>High frequency of phylogenetically diverse reductive dehalogenase-homologous genes in deep subseafloor sedimentary metagenomes.</title>
        <authorList>
            <person name="Kawai M."/>
            <person name="Futagami T."/>
            <person name="Toyoda A."/>
            <person name="Takaki Y."/>
            <person name="Nishi S."/>
            <person name="Hori S."/>
            <person name="Arai W."/>
            <person name="Tsubouchi T."/>
            <person name="Morono Y."/>
            <person name="Uchiyama I."/>
            <person name="Ito T."/>
            <person name="Fujiyama A."/>
            <person name="Inagaki F."/>
            <person name="Takami H."/>
        </authorList>
    </citation>
    <scope>NUCLEOTIDE SEQUENCE</scope>
    <source>
        <strain evidence="2">Expedition CK06-06</strain>
    </source>
</reference>
<dbReference type="InterPro" id="IPR005302">
    <property type="entry name" value="MoCF_Sase_C"/>
</dbReference>
<protein>
    <recommendedName>
        <fullName evidence="1">MOSC domain-containing protein</fullName>
    </recommendedName>
</protein>
<gene>
    <name evidence="2" type="ORF">S01H1_44905</name>
</gene>
<dbReference type="GO" id="GO:0030170">
    <property type="term" value="F:pyridoxal phosphate binding"/>
    <property type="evidence" value="ECO:0007669"/>
    <property type="project" value="InterPro"/>
</dbReference>